<sequence length="367" mass="38218">MHIHRRAPQLVSPVWVNPSDPPAAASDDDNHIPPEYQQEKVEKEETLANRGAESSAVSNSSADADPEAGEVVSHRLDQTYPDIPRPTPIKVQSNGDSNPPPPATDMADSGGTIDNNGDEKLIESDSDSDAEDVDGNDEKLKEIEDIAKTISLPGLPLGMLGPVIGAPNSIASGPDGDEGVVEIEVMPNTNGMLDFPLGGSALNNNNNMVEEIWITTDDSSAGGPPGGEGFNPLDMLANQLENIMGGIFGSAPPKQKPEFGQPIDEVMLPSGLAQKEPEVPMAIGAGPGPSSPGTATPAATADGEGTVRAEWGGMGKVVGIVMVSVIGPIIAITALGCGIAFLVKRARAKRRGYREVQTGLCGDEEWN</sequence>
<evidence type="ECO:0000313" key="3">
    <source>
        <dbReference type="EMBL" id="KAK6358662.1"/>
    </source>
</evidence>
<feature type="region of interest" description="Disordered" evidence="1">
    <location>
        <begin position="1"/>
        <end position="135"/>
    </location>
</feature>
<accession>A0AAV9V9L7</accession>
<keyword evidence="2" id="KW-1133">Transmembrane helix</keyword>
<feature type="compositionally biased region" description="Acidic residues" evidence="1">
    <location>
        <begin position="124"/>
        <end position="135"/>
    </location>
</feature>
<dbReference type="AlphaFoldDB" id="A0AAV9V9L7"/>
<keyword evidence="4" id="KW-1185">Reference proteome</keyword>
<organism evidence="3 4">
    <name type="scientific">Orbilia blumenaviensis</name>
    <dbReference type="NCBI Taxonomy" id="1796055"/>
    <lineage>
        <taxon>Eukaryota</taxon>
        <taxon>Fungi</taxon>
        <taxon>Dikarya</taxon>
        <taxon>Ascomycota</taxon>
        <taxon>Pezizomycotina</taxon>
        <taxon>Orbiliomycetes</taxon>
        <taxon>Orbiliales</taxon>
        <taxon>Orbiliaceae</taxon>
        <taxon>Orbilia</taxon>
    </lineage>
</organism>
<protein>
    <submittedName>
        <fullName evidence="3">Uncharacterized protein</fullName>
    </submittedName>
</protein>
<keyword evidence="2" id="KW-0812">Transmembrane</keyword>
<feature type="compositionally biased region" description="Low complexity" evidence="1">
    <location>
        <begin position="52"/>
        <end position="63"/>
    </location>
</feature>
<comment type="caution">
    <text evidence="3">The sequence shown here is derived from an EMBL/GenBank/DDBJ whole genome shotgun (WGS) entry which is preliminary data.</text>
</comment>
<feature type="transmembrane region" description="Helical" evidence="2">
    <location>
        <begin position="317"/>
        <end position="343"/>
    </location>
</feature>
<reference evidence="3 4" key="1">
    <citation type="submission" date="2019-10" db="EMBL/GenBank/DDBJ databases">
        <authorList>
            <person name="Palmer J.M."/>
        </authorList>
    </citation>
    <scope>NUCLEOTIDE SEQUENCE [LARGE SCALE GENOMIC DNA]</scope>
    <source>
        <strain evidence="3 4">TWF730</strain>
    </source>
</reference>
<evidence type="ECO:0000256" key="2">
    <source>
        <dbReference type="SAM" id="Phobius"/>
    </source>
</evidence>
<evidence type="ECO:0000256" key="1">
    <source>
        <dbReference type="SAM" id="MobiDB-lite"/>
    </source>
</evidence>
<dbReference type="EMBL" id="JAVHNS010000004">
    <property type="protein sequence ID" value="KAK6358662.1"/>
    <property type="molecule type" value="Genomic_DNA"/>
</dbReference>
<name>A0AAV9V9L7_9PEZI</name>
<dbReference type="Proteomes" id="UP001373714">
    <property type="component" value="Unassembled WGS sequence"/>
</dbReference>
<gene>
    <name evidence="3" type="ORF">TWF730_007985</name>
</gene>
<evidence type="ECO:0000313" key="4">
    <source>
        <dbReference type="Proteomes" id="UP001373714"/>
    </source>
</evidence>
<feature type="compositionally biased region" description="Basic and acidic residues" evidence="1">
    <location>
        <begin position="28"/>
        <end position="47"/>
    </location>
</feature>
<proteinExistence type="predicted"/>
<keyword evidence="2" id="KW-0472">Membrane</keyword>